<proteinExistence type="predicted"/>
<evidence type="ECO:0000259" key="2">
    <source>
        <dbReference type="Pfam" id="PF09851"/>
    </source>
</evidence>
<dbReference type="Proteomes" id="UP000587527">
    <property type="component" value="Unassembled WGS sequence"/>
</dbReference>
<sequence>MMRRRPLVVRRPGGLIGTMARTAVVAGTATVTANAINKRQMGKQQAAADEAAAEQAAQQQDYDQQQQIAQLQAQLNAQQAPPPAAAPPAAAPGGDMMAQLNQLAQLKASGVLSDAEFAAAKAKLLGS</sequence>
<dbReference type="EMBL" id="JACHMN010000002">
    <property type="protein sequence ID" value="MBB5871822.1"/>
    <property type="molecule type" value="Genomic_DNA"/>
</dbReference>
<dbReference type="AlphaFoldDB" id="A0A841BYF1"/>
<evidence type="ECO:0000313" key="3">
    <source>
        <dbReference type="EMBL" id="MBB5871822.1"/>
    </source>
</evidence>
<organism evidence="3 4">
    <name type="scientific">Allocatelliglobosispora scoriae</name>
    <dbReference type="NCBI Taxonomy" id="643052"/>
    <lineage>
        <taxon>Bacteria</taxon>
        <taxon>Bacillati</taxon>
        <taxon>Actinomycetota</taxon>
        <taxon>Actinomycetes</taxon>
        <taxon>Micromonosporales</taxon>
        <taxon>Micromonosporaceae</taxon>
        <taxon>Allocatelliglobosispora</taxon>
    </lineage>
</organism>
<reference evidence="3 4" key="1">
    <citation type="submission" date="2020-08" db="EMBL/GenBank/DDBJ databases">
        <title>Sequencing the genomes of 1000 actinobacteria strains.</title>
        <authorList>
            <person name="Klenk H.-P."/>
        </authorList>
    </citation>
    <scope>NUCLEOTIDE SEQUENCE [LARGE SCALE GENOMIC DNA]</scope>
    <source>
        <strain evidence="3 4">DSM 45362</strain>
    </source>
</reference>
<feature type="compositionally biased region" description="Pro residues" evidence="1">
    <location>
        <begin position="80"/>
        <end position="90"/>
    </location>
</feature>
<keyword evidence="4" id="KW-1185">Reference proteome</keyword>
<feature type="domain" description="SHOCT" evidence="2">
    <location>
        <begin position="98"/>
        <end position="125"/>
    </location>
</feature>
<dbReference type="InterPro" id="IPR018649">
    <property type="entry name" value="SHOCT"/>
</dbReference>
<evidence type="ECO:0000256" key="1">
    <source>
        <dbReference type="SAM" id="MobiDB-lite"/>
    </source>
</evidence>
<protein>
    <submittedName>
        <fullName evidence="3">Putative membrane protein</fullName>
    </submittedName>
</protein>
<evidence type="ECO:0000313" key="4">
    <source>
        <dbReference type="Proteomes" id="UP000587527"/>
    </source>
</evidence>
<comment type="caution">
    <text evidence="3">The sequence shown here is derived from an EMBL/GenBank/DDBJ whole genome shotgun (WGS) entry which is preliminary data.</text>
</comment>
<dbReference type="RefSeq" id="WP_184840128.1">
    <property type="nucleotide sequence ID" value="NZ_JACHMN010000002.1"/>
</dbReference>
<gene>
    <name evidence="3" type="ORF">F4553_005201</name>
</gene>
<accession>A0A841BYF1</accession>
<dbReference type="Pfam" id="PF09851">
    <property type="entry name" value="SHOCT"/>
    <property type="match status" value="1"/>
</dbReference>
<feature type="region of interest" description="Disordered" evidence="1">
    <location>
        <begin position="52"/>
        <end position="95"/>
    </location>
</feature>
<name>A0A841BYF1_9ACTN</name>
<feature type="compositionally biased region" description="Low complexity" evidence="1">
    <location>
        <begin position="52"/>
        <end position="79"/>
    </location>
</feature>